<dbReference type="RefSeq" id="WP_262990274.1">
    <property type="nucleotide sequence ID" value="NZ_JAOTEN010000002.1"/>
</dbReference>
<organism evidence="1 2">
    <name type="scientific">Chryseobacterium gilvum</name>
    <dbReference type="NCBI Taxonomy" id="2976534"/>
    <lineage>
        <taxon>Bacteria</taxon>
        <taxon>Pseudomonadati</taxon>
        <taxon>Bacteroidota</taxon>
        <taxon>Flavobacteriia</taxon>
        <taxon>Flavobacteriales</taxon>
        <taxon>Weeksellaceae</taxon>
        <taxon>Chryseobacterium group</taxon>
        <taxon>Chryseobacterium</taxon>
    </lineage>
</organism>
<dbReference type="EMBL" id="JAOTEN010000002">
    <property type="protein sequence ID" value="MCU7614368.1"/>
    <property type="molecule type" value="Genomic_DNA"/>
</dbReference>
<gene>
    <name evidence="1" type="ORF">N0B16_07950</name>
</gene>
<sequence>MKKSQFILVSQLKEKLQGFPAIVSSLETKDPYFVEKVFSWLKAAEDIFSTYNISEVSEIAGFRSKILASKLSDERGANTKKNQVKTAAANLYTIQNTVLNVLLPYEHKMNECRSIVKQLLVLAIQTGTLQYDHEMSFEDFVKKVWQYILSNPNLISGAIQLKSALSETDIIMLIADEIDLNDFS</sequence>
<evidence type="ECO:0000313" key="1">
    <source>
        <dbReference type="EMBL" id="MCU7614368.1"/>
    </source>
</evidence>
<proteinExistence type="predicted"/>
<evidence type="ECO:0000313" key="2">
    <source>
        <dbReference type="Proteomes" id="UP001208114"/>
    </source>
</evidence>
<protein>
    <submittedName>
        <fullName evidence="1">Uncharacterized protein</fullName>
    </submittedName>
</protein>
<reference evidence="2" key="1">
    <citation type="submission" date="2023-07" db="EMBL/GenBank/DDBJ databases">
        <title>Chryseobacterium sp. GMJ5 Genome sequencing and assembly.</title>
        <authorList>
            <person name="Jung Y."/>
        </authorList>
    </citation>
    <scope>NUCLEOTIDE SEQUENCE [LARGE SCALE GENOMIC DNA]</scope>
    <source>
        <strain evidence="2">GMJ5</strain>
    </source>
</reference>
<name>A0ABT2VWJ0_9FLAO</name>
<accession>A0ABT2VWJ0</accession>
<dbReference type="Proteomes" id="UP001208114">
    <property type="component" value="Unassembled WGS sequence"/>
</dbReference>
<keyword evidence="2" id="KW-1185">Reference proteome</keyword>
<comment type="caution">
    <text evidence="1">The sequence shown here is derived from an EMBL/GenBank/DDBJ whole genome shotgun (WGS) entry which is preliminary data.</text>
</comment>